<dbReference type="Proteomes" id="UP001604267">
    <property type="component" value="Unassembled WGS sequence"/>
</dbReference>
<evidence type="ECO:0000313" key="1">
    <source>
        <dbReference type="EMBL" id="MFG3013834.1"/>
    </source>
</evidence>
<evidence type="ECO:0000313" key="2">
    <source>
        <dbReference type="Proteomes" id="UP001604267"/>
    </source>
</evidence>
<gene>
    <name evidence="1" type="ORF">ACGFZB_26040</name>
</gene>
<organism evidence="1 2">
    <name type="scientific">Streptomyces cinerochromogenes</name>
    <dbReference type="NCBI Taxonomy" id="66422"/>
    <lineage>
        <taxon>Bacteria</taxon>
        <taxon>Bacillati</taxon>
        <taxon>Actinomycetota</taxon>
        <taxon>Actinomycetes</taxon>
        <taxon>Kitasatosporales</taxon>
        <taxon>Streptomycetaceae</taxon>
        <taxon>Streptomyces</taxon>
    </lineage>
</organism>
<name>A0ABW7BDK1_9ACTN</name>
<proteinExistence type="predicted"/>
<dbReference type="RefSeq" id="WP_392819852.1">
    <property type="nucleotide sequence ID" value="NZ_JBICYV010000013.1"/>
</dbReference>
<keyword evidence="2" id="KW-1185">Reference proteome</keyword>
<reference evidence="1 2" key="1">
    <citation type="submission" date="2024-10" db="EMBL/GenBank/DDBJ databases">
        <title>The Natural Products Discovery Center: Release of the First 8490 Sequenced Strains for Exploring Actinobacteria Biosynthetic Diversity.</title>
        <authorList>
            <person name="Kalkreuter E."/>
            <person name="Kautsar S.A."/>
            <person name="Yang D."/>
            <person name="Bader C.D."/>
            <person name="Teijaro C.N."/>
            <person name="Fluegel L."/>
            <person name="Davis C.M."/>
            <person name="Simpson J.R."/>
            <person name="Lauterbach L."/>
            <person name="Steele A.D."/>
            <person name="Gui C."/>
            <person name="Meng S."/>
            <person name="Li G."/>
            <person name="Viehrig K."/>
            <person name="Ye F."/>
            <person name="Su P."/>
            <person name="Kiefer A.F."/>
            <person name="Nichols A."/>
            <person name="Cepeda A.J."/>
            <person name="Yan W."/>
            <person name="Fan B."/>
            <person name="Jiang Y."/>
            <person name="Adhikari A."/>
            <person name="Zheng C.-J."/>
            <person name="Schuster L."/>
            <person name="Cowan T.M."/>
            <person name="Smanski M.J."/>
            <person name="Chevrette M.G."/>
            <person name="De Carvalho L.P.S."/>
            <person name="Shen B."/>
        </authorList>
    </citation>
    <scope>NUCLEOTIDE SEQUENCE [LARGE SCALE GENOMIC DNA]</scope>
    <source>
        <strain evidence="1 2">NPDC048320</strain>
    </source>
</reference>
<comment type="caution">
    <text evidence="1">The sequence shown here is derived from an EMBL/GenBank/DDBJ whole genome shotgun (WGS) entry which is preliminary data.</text>
</comment>
<accession>A0ABW7BDK1</accession>
<sequence>MTLESLHTDHHLEAPLTLWPVDDRPGRGARVAGVAGGPVEVLPAVFHALWPRQPTTDLNTPLHERVLAGPRHWSGLGKTGGAG</sequence>
<dbReference type="EMBL" id="JBICYV010000013">
    <property type="protein sequence ID" value="MFG3013834.1"/>
    <property type="molecule type" value="Genomic_DNA"/>
</dbReference>
<protein>
    <submittedName>
        <fullName evidence="1">Uncharacterized protein</fullName>
    </submittedName>
</protein>